<dbReference type="SUPFAM" id="SSF53955">
    <property type="entry name" value="Lysozyme-like"/>
    <property type="match status" value="1"/>
</dbReference>
<evidence type="ECO:0000259" key="2">
    <source>
        <dbReference type="Pfam" id="PF05838"/>
    </source>
</evidence>
<protein>
    <submittedName>
        <fullName evidence="4">Glycosyl hydrolase 108 family protein</fullName>
    </submittedName>
</protein>
<sequence length="214" mass="25162">MKFLKTLLVFTLLWCSFFHSYSAVFDPFYPRIIQSEGIYFVMIQYDRGGATKFGVTLVVYDKWCNKTKLIFVVCDKDKNGKIDANDLRLTTLNDMKPIYQRQYWDFFRLSEVKNQAVAEIISDMIINCGTGKDDKHIKVIQKYLGIQQDGVIGSKMLKKLNQANQSKLYHYIYTYRAGYYRKIGVGKQSKFLKGWLNRISKLKKLHHNEKYLIS</sequence>
<comment type="caution">
    <text evidence="4">The sequence shown here is derived from an EMBL/GenBank/DDBJ whole genome shotgun (WGS) entry which is preliminary data.</text>
</comment>
<evidence type="ECO:0000313" key="5">
    <source>
        <dbReference type="Proteomes" id="UP001304671"/>
    </source>
</evidence>
<feature type="signal peptide" evidence="1">
    <location>
        <begin position="1"/>
        <end position="22"/>
    </location>
</feature>
<dbReference type="InterPro" id="IPR008565">
    <property type="entry name" value="TtsA-like_GH18_dom"/>
</dbReference>
<dbReference type="PROSITE" id="PS00018">
    <property type="entry name" value="EF_HAND_1"/>
    <property type="match status" value="1"/>
</dbReference>
<dbReference type="Pfam" id="PF05838">
    <property type="entry name" value="Glyco_hydro_108"/>
    <property type="match status" value="1"/>
</dbReference>
<dbReference type="InterPro" id="IPR018247">
    <property type="entry name" value="EF_Hand_1_Ca_BS"/>
</dbReference>
<reference evidence="4 5" key="1">
    <citation type="submission" date="2023-12" db="EMBL/GenBank/DDBJ databases">
        <title>Novel species of the genus Arcicella isolated from rivers.</title>
        <authorList>
            <person name="Lu H."/>
        </authorList>
    </citation>
    <scope>NUCLEOTIDE SEQUENCE [LARGE SCALE GENOMIC DNA]</scope>
    <source>
        <strain evidence="4 5">LMG 21963</strain>
    </source>
</reference>
<dbReference type="GO" id="GO:0016787">
    <property type="term" value="F:hydrolase activity"/>
    <property type="evidence" value="ECO:0007669"/>
    <property type="project" value="UniProtKB-KW"/>
</dbReference>
<feature type="domain" description="Peptidoglycan binding" evidence="3">
    <location>
        <begin position="137"/>
        <end position="198"/>
    </location>
</feature>
<organism evidence="4 5">
    <name type="scientific">Arcicella aquatica</name>
    <dbReference type="NCBI Taxonomy" id="217141"/>
    <lineage>
        <taxon>Bacteria</taxon>
        <taxon>Pseudomonadati</taxon>
        <taxon>Bacteroidota</taxon>
        <taxon>Cytophagia</taxon>
        <taxon>Cytophagales</taxon>
        <taxon>Flectobacillaceae</taxon>
        <taxon>Arcicella</taxon>
    </lineage>
</organism>
<dbReference type="InterPro" id="IPR018537">
    <property type="entry name" value="Peptidoglycan-bd_3"/>
</dbReference>
<dbReference type="InterPro" id="IPR023346">
    <property type="entry name" value="Lysozyme-like_dom_sf"/>
</dbReference>
<feature type="domain" description="TtsA-like Glycoside hydrolase family 108" evidence="2">
    <location>
        <begin position="31"/>
        <end position="129"/>
    </location>
</feature>
<dbReference type="Gene3D" id="1.20.141.10">
    <property type="entry name" value="Chitosanase, subunit A, domain 1"/>
    <property type="match status" value="1"/>
</dbReference>
<feature type="chain" id="PRO_5045608423" evidence="1">
    <location>
        <begin position="23"/>
        <end position="214"/>
    </location>
</feature>
<keyword evidence="5" id="KW-1185">Reference proteome</keyword>
<gene>
    <name evidence="4" type="ORF">VB264_05190</name>
</gene>
<accession>A0ABU5QJD2</accession>
<name>A0ABU5QJD2_9BACT</name>
<proteinExistence type="predicted"/>
<evidence type="ECO:0000259" key="3">
    <source>
        <dbReference type="Pfam" id="PF09374"/>
    </source>
</evidence>
<dbReference type="EMBL" id="JAYFUL010000006">
    <property type="protein sequence ID" value="MEA5257171.1"/>
    <property type="molecule type" value="Genomic_DNA"/>
</dbReference>
<dbReference type="Pfam" id="PF09374">
    <property type="entry name" value="PG_binding_3"/>
    <property type="match status" value="1"/>
</dbReference>
<evidence type="ECO:0000256" key="1">
    <source>
        <dbReference type="SAM" id="SignalP"/>
    </source>
</evidence>
<dbReference type="Proteomes" id="UP001304671">
    <property type="component" value="Unassembled WGS sequence"/>
</dbReference>
<dbReference type="RefSeq" id="WP_323247371.1">
    <property type="nucleotide sequence ID" value="NZ_JAYFUL010000006.1"/>
</dbReference>
<keyword evidence="1" id="KW-0732">Signal</keyword>
<evidence type="ECO:0000313" key="4">
    <source>
        <dbReference type="EMBL" id="MEA5257171.1"/>
    </source>
</evidence>
<keyword evidence="4" id="KW-0378">Hydrolase</keyword>